<name>A0ABN7VCH3_GIGMA</name>
<evidence type="ECO:0000313" key="2">
    <source>
        <dbReference type="Proteomes" id="UP000789901"/>
    </source>
</evidence>
<evidence type="ECO:0000313" key="1">
    <source>
        <dbReference type="EMBL" id="CAG8754788.1"/>
    </source>
</evidence>
<proteinExistence type="predicted"/>
<organism evidence="1 2">
    <name type="scientific">Gigaspora margarita</name>
    <dbReference type="NCBI Taxonomy" id="4874"/>
    <lineage>
        <taxon>Eukaryota</taxon>
        <taxon>Fungi</taxon>
        <taxon>Fungi incertae sedis</taxon>
        <taxon>Mucoromycota</taxon>
        <taxon>Glomeromycotina</taxon>
        <taxon>Glomeromycetes</taxon>
        <taxon>Diversisporales</taxon>
        <taxon>Gigasporaceae</taxon>
        <taxon>Gigaspora</taxon>
    </lineage>
</organism>
<keyword evidence="2" id="KW-1185">Reference proteome</keyword>
<dbReference type="Proteomes" id="UP000789901">
    <property type="component" value="Unassembled WGS sequence"/>
</dbReference>
<dbReference type="EMBL" id="CAJVQB010012341">
    <property type="protein sequence ID" value="CAG8754788.1"/>
    <property type="molecule type" value="Genomic_DNA"/>
</dbReference>
<protein>
    <submittedName>
        <fullName evidence="1">16081_t:CDS:1</fullName>
    </submittedName>
</protein>
<sequence>MGRLKKHLLICHINIQKARSKKQNNGDDIPIIDNVYDLEDEEAAETVFKKLIKNAHNLDKDSHWRYTGNSFFDKVNDINLNNNEITQSDYASE</sequence>
<reference evidence="1 2" key="1">
    <citation type="submission" date="2021-06" db="EMBL/GenBank/DDBJ databases">
        <authorList>
            <person name="Kallberg Y."/>
            <person name="Tangrot J."/>
            <person name="Rosling A."/>
        </authorList>
    </citation>
    <scope>NUCLEOTIDE SEQUENCE [LARGE SCALE GENOMIC DNA]</scope>
    <source>
        <strain evidence="1 2">120-4 pot B 10/14</strain>
    </source>
</reference>
<accession>A0ABN7VCH3</accession>
<comment type="caution">
    <text evidence="1">The sequence shown here is derived from an EMBL/GenBank/DDBJ whole genome shotgun (WGS) entry which is preliminary data.</text>
</comment>
<feature type="non-terminal residue" evidence="1">
    <location>
        <position position="93"/>
    </location>
</feature>
<gene>
    <name evidence="1" type="ORF">GMARGA_LOCUS16797</name>
</gene>